<protein>
    <submittedName>
        <fullName evidence="1">Uncharacterized protein</fullName>
    </submittedName>
</protein>
<proteinExistence type="predicted"/>
<dbReference type="EMBL" id="GDHC01014334">
    <property type="protein sequence ID" value="JAQ04295.1"/>
    <property type="molecule type" value="Transcribed_RNA"/>
</dbReference>
<name>A0A146L9L5_LYGHE</name>
<evidence type="ECO:0000313" key="1">
    <source>
        <dbReference type="EMBL" id="JAQ04295.1"/>
    </source>
</evidence>
<organism evidence="1">
    <name type="scientific">Lygus hesperus</name>
    <name type="common">Western plant bug</name>
    <dbReference type="NCBI Taxonomy" id="30085"/>
    <lineage>
        <taxon>Eukaryota</taxon>
        <taxon>Metazoa</taxon>
        <taxon>Ecdysozoa</taxon>
        <taxon>Arthropoda</taxon>
        <taxon>Hexapoda</taxon>
        <taxon>Insecta</taxon>
        <taxon>Pterygota</taxon>
        <taxon>Neoptera</taxon>
        <taxon>Paraneoptera</taxon>
        <taxon>Hemiptera</taxon>
        <taxon>Heteroptera</taxon>
        <taxon>Panheteroptera</taxon>
        <taxon>Cimicomorpha</taxon>
        <taxon>Miridae</taxon>
        <taxon>Mirini</taxon>
        <taxon>Lygus</taxon>
    </lineage>
</organism>
<dbReference type="AlphaFoldDB" id="A0A146L9L5"/>
<sequence>TTNNNNNNNGFNHIQTNSLALPPRLDEELLSSPPTVVGSNSTFSIVGQDQPQLTYDVLSPIHHDSQAMALAVLHQQQQQQQDQHLLTSNLYNNSMICLDQ</sequence>
<feature type="non-terminal residue" evidence="1">
    <location>
        <position position="1"/>
    </location>
</feature>
<reference evidence="1" key="1">
    <citation type="journal article" date="2016" name="Gigascience">
        <title>De novo construction of an expanded transcriptome assembly for the western tarnished plant bug, Lygus hesperus.</title>
        <authorList>
            <person name="Tassone E.E."/>
            <person name="Geib S.M."/>
            <person name="Hall B."/>
            <person name="Fabrick J.A."/>
            <person name="Brent C.S."/>
            <person name="Hull J.J."/>
        </authorList>
    </citation>
    <scope>NUCLEOTIDE SEQUENCE</scope>
</reference>
<gene>
    <name evidence="1" type="ORF">g.11378</name>
</gene>
<accession>A0A146L9L5</accession>